<comment type="caution">
    <text evidence="2">The sequence shown here is derived from an EMBL/GenBank/DDBJ whole genome shotgun (WGS) entry which is preliminary data.</text>
</comment>
<protein>
    <submittedName>
        <fullName evidence="2">Beta-lactamase hydrolase-like protein</fullName>
        <ecNumber evidence="2">3.-.-.-</ecNumber>
    </submittedName>
</protein>
<dbReference type="GO" id="GO:0016787">
    <property type="term" value="F:hydrolase activity"/>
    <property type="evidence" value="ECO:0007669"/>
    <property type="project" value="UniProtKB-KW"/>
</dbReference>
<evidence type="ECO:0000313" key="2">
    <source>
        <dbReference type="EMBL" id="OHT18152.1"/>
    </source>
</evidence>
<accession>A0A1S1H8K8</accession>
<name>A0A1S1H8K8_9SPHN</name>
<reference evidence="2 3" key="1">
    <citation type="submission" date="2016-09" db="EMBL/GenBank/DDBJ databases">
        <title>Metabolic pathway, cell adaptation mechanisms and a novel monoxygenase revealed through proteogenomic-transcription analysis of a Sphingomonas haloaromaticamans strain degrading the fungicide ortho-phenylphenol.</title>
        <authorList>
            <person name="Perruchon C."/>
            <person name="Papadopoulou E.S."/>
            <person name="Rousidou C."/>
            <person name="Vasileiadis S."/>
            <person name="Tanou G."/>
            <person name="Amoutzias G."/>
            <person name="Molassiotis A."/>
            <person name="Karpouzas D.G."/>
        </authorList>
    </citation>
    <scope>NUCLEOTIDE SEQUENCE [LARGE SCALE GENOMIC DNA]</scope>
    <source>
        <strain evidence="2 3">P3</strain>
    </source>
</reference>
<dbReference type="Gene3D" id="3.90.190.10">
    <property type="entry name" value="Protein tyrosine phosphatase superfamily"/>
    <property type="match status" value="1"/>
</dbReference>
<sequence length="178" mass="18214">MMTPLLLLLAALSDPGGVSPGTDIALNPARPTRETAIRETAMFRKIDDSISVSPQISPDQVAEAAAQGFTMIINNRPDDEQPGQPSGAEIEAAAKAAGLQYRAIPIGHSGFSEPQVKAMAAALADANGPALAFCRSGTRSTFAWALARGAAGDTAEGIAAKAAAAGYDIAPIRAFLPN</sequence>
<feature type="domain" description="Beta-lactamase hydrolase-like protein phosphatase-like" evidence="1">
    <location>
        <begin position="43"/>
        <end position="149"/>
    </location>
</feature>
<keyword evidence="2" id="KW-0378">Hydrolase</keyword>
<dbReference type="InterPro" id="IPR029021">
    <property type="entry name" value="Prot-tyrosine_phosphatase-like"/>
</dbReference>
<dbReference type="EMBL" id="MIPT01000001">
    <property type="protein sequence ID" value="OHT18152.1"/>
    <property type="molecule type" value="Genomic_DNA"/>
</dbReference>
<proteinExistence type="predicted"/>
<organism evidence="2 3">
    <name type="scientific">Edaphosphingomonas haloaromaticamans</name>
    <dbReference type="NCBI Taxonomy" id="653954"/>
    <lineage>
        <taxon>Bacteria</taxon>
        <taxon>Pseudomonadati</taxon>
        <taxon>Pseudomonadota</taxon>
        <taxon>Alphaproteobacteria</taxon>
        <taxon>Sphingomonadales</taxon>
        <taxon>Rhizorhabdaceae</taxon>
        <taxon>Edaphosphingomonas</taxon>
    </lineage>
</organism>
<dbReference type="Pfam" id="PF04273">
    <property type="entry name" value="BLH_phosphatase"/>
    <property type="match status" value="1"/>
</dbReference>
<keyword evidence="3" id="KW-1185">Reference proteome</keyword>
<dbReference type="EC" id="3.-.-.-" evidence="2"/>
<evidence type="ECO:0000313" key="3">
    <source>
        <dbReference type="Proteomes" id="UP000179467"/>
    </source>
</evidence>
<dbReference type="Proteomes" id="UP000179467">
    <property type="component" value="Unassembled WGS sequence"/>
</dbReference>
<dbReference type="NCBIfam" id="TIGR01244">
    <property type="entry name" value="TIGR01244 family sulfur transferase"/>
    <property type="match status" value="1"/>
</dbReference>
<dbReference type="AlphaFoldDB" id="A0A1S1H8K8"/>
<gene>
    <name evidence="2" type="primary">blh</name>
    <name evidence="2" type="ORF">BHE75_00121</name>
</gene>
<dbReference type="InterPro" id="IPR005939">
    <property type="entry name" value="BLH_phosphatase-like"/>
</dbReference>
<evidence type="ECO:0000259" key="1">
    <source>
        <dbReference type="Pfam" id="PF04273"/>
    </source>
</evidence>
<dbReference type="SUPFAM" id="SSF52799">
    <property type="entry name" value="(Phosphotyrosine protein) phosphatases II"/>
    <property type="match status" value="1"/>
</dbReference>